<dbReference type="PANTHER" id="PTHR34315:SF1">
    <property type="entry name" value="INTRADIOL RING-CLEAVAGE DIOXYGENASES DOMAIN-CONTAINING PROTEIN-RELATED"/>
    <property type="match status" value="1"/>
</dbReference>
<evidence type="ECO:0000259" key="2">
    <source>
        <dbReference type="Pfam" id="PF00775"/>
    </source>
</evidence>
<dbReference type="EMBL" id="BMXS01000010">
    <property type="protein sequence ID" value="GGX94568.1"/>
    <property type="molecule type" value="Genomic_DNA"/>
</dbReference>
<evidence type="ECO:0000313" key="4">
    <source>
        <dbReference type="Proteomes" id="UP000653056"/>
    </source>
</evidence>
<feature type="compositionally biased region" description="Basic and acidic residues" evidence="1">
    <location>
        <begin position="205"/>
        <end position="217"/>
    </location>
</feature>
<keyword evidence="3" id="KW-0223">Dioxygenase</keyword>
<dbReference type="InterPro" id="IPR015889">
    <property type="entry name" value="Intradiol_dOase_core"/>
</dbReference>
<dbReference type="CDD" id="cd03457">
    <property type="entry name" value="intradiol_dioxygenase_like"/>
    <property type="match status" value="1"/>
</dbReference>
<evidence type="ECO:0000256" key="1">
    <source>
        <dbReference type="SAM" id="MobiDB-lite"/>
    </source>
</evidence>
<keyword evidence="3" id="KW-0560">Oxidoreductase</keyword>
<keyword evidence="4" id="KW-1185">Reference proteome</keyword>
<dbReference type="PROSITE" id="PS51318">
    <property type="entry name" value="TAT"/>
    <property type="match status" value="1"/>
</dbReference>
<dbReference type="PANTHER" id="PTHR34315">
    <property type="match status" value="1"/>
</dbReference>
<protein>
    <submittedName>
        <fullName evidence="3">Protocatechuate dioxygenase</fullName>
    </submittedName>
</protein>
<evidence type="ECO:0000313" key="3">
    <source>
        <dbReference type="EMBL" id="GGX94568.1"/>
    </source>
</evidence>
<name>A0ABQ2YW90_9GAMM</name>
<sequence>MAKWGTITGLRDLSRRQMLRLAGAAAVTAWWGGGVRAADTVADDDTSTCVVRPSQTEGPYFVDTGLERSDIRVDPADGTRKPGVPLTLTFQVSRLEGGACTPLPGAVVDLWQCDALGVYSGVRDFAGRFDSRGQAFLRGYQVTDSEGLARFVTIYPGWYPGRTVHIHFKIRTEPGAERGLEFTSQLYFDDALTDRVHSQPPYAEKGQRDVRNDRDGIYQRSGGDELILSLTESKEGFEGRFAIALEAG</sequence>
<feature type="region of interest" description="Disordered" evidence="1">
    <location>
        <begin position="198"/>
        <end position="217"/>
    </location>
</feature>
<gene>
    <name evidence="3" type="ORF">GCM10007160_22760</name>
</gene>
<dbReference type="RefSeq" id="WP_189469240.1">
    <property type="nucleotide sequence ID" value="NZ_BMXS01000010.1"/>
</dbReference>
<organism evidence="3 4">
    <name type="scientific">Litchfieldella qijiaojingensis</name>
    <dbReference type="NCBI Taxonomy" id="980347"/>
    <lineage>
        <taxon>Bacteria</taxon>
        <taxon>Pseudomonadati</taxon>
        <taxon>Pseudomonadota</taxon>
        <taxon>Gammaproteobacteria</taxon>
        <taxon>Oceanospirillales</taxon>
        <taxon>Halomonadaceae</taxon>
        <taxon>Litchfieldella</taxon>
    </lineage>
</organism>
<feature type="domain" description="Intradiol ring-cleavage dioxygenases" evidence="2">
    <location>
        <begin position="57"/>
        <end position="171"/>
    </location>
</feature>
<dbReference type="Pfam" id="PF00775">
    <property type="entry name" value="Dioxygenase_C"/>
    <property type="match status" value="1"/>
</dbReference>
<proteinExistence type="predicted"/>
<reference evidence="4" key="1">
    <citation type="journal article" date="2019" name="Int. J. Syst. Evol. Microbiol.">
        <title>The Global Catalogue of Microorganisms (GCM) 10K type strain sequencing project: providing services to taxonomists for standard genome sequencing and annotation.</title>
        <authorList>
            <consortium name="The Broad Institute Genomics Platform"/>
            <consortium name="The Broad Institute Genome Sequencing Center for Infectious Disease"/>
            <person name="Wu L."/>
            <person name="Ma J."/>
        </authorList>
    </citation>
    <scope>NUCLEOTIDE SEQUENCE [LARGE SCALE GENOMIC DNA]</scope>
    <source>
        <strain evidence="4">KCTC 22228</strain>
    </source>
</reference>
<dbReference type="InterPro" id="IPR006311">
    <property type="entry name" value="TAT_signal"/>
</dbReference>
<accession>A0ABQ2YW90</accession>
<comment type="caution">
    <text evidence="3">The sequence shown here is derived from an EMBL/GenBank/DDBJ whole genome shotgun (WGS) entry which is preliminary data.</text>
</comment>
<dbReference type="InterPro" id="IPR000627">
    <property type="entry name" value="Intradiol_dOase_C"/>
</dbReference>
<dbReference type="SUPFAM" id="SSF49482">
    <property type="entry name" value="Aromatic compound dioxygenase"/>
    <property type="match status" value="1"/>
</dbReference>
<dbReference type="Proteomes" id="UP000653056">
    <property type="component" value="Unassembled WGS sequence"/>
</dbReference>
<dbReference type="Gene3D" id="2.60.130.10">
    <property type="entry name" value="Aromatic compound dioxygenase"/>
    <property type="match status" value="1"/>
</dbReference>
<dbReference type="GO" id="GO:0051213">
    <property type="term" value="F:dioxygenase activity"/>
    <property type="evidence" value="ECO:0007669"/>
    <property type="project" value="UniProtKB-KW"/>
</dbReference>